<organism evidence="1 2">
    <name type="scientific">Sphingobacterium siyangense</name>
    <dbReference type="NCBI Taxonomy" id="459529"/>
    <lineage>
        <taxon>Bacteria</taxon>
        <taxon>Pseudomonadati</taxon>
        <taxon>Bacteroidota</taxon>
        <taxon>Sphingobacteriia</taxon>
        <taxon>Sphingobacteriales</taxon>
        <taxon>Sphingobacteriaceae</taxon>
        <taxon>Sphingobacterium</taxon>
    </lineage>
</organism>
<evidence type="ECO:0000313" key="1">
    <source>
        <dbReference type="EMBL" id="RKF31888.1"/>
    </source>
</evidence>
<sequence>MKMLLYVSKILSLSIGSIIFPQLSAFEQRSFDFEHAVDDKKRFNYLFSALYFIGNELANVKS</sequence>
<dbReference type="AlphaFoldDB" id="A0A420FG50"/>
<keyword evidence="2" id="KW-1185">Reference proteome</keyword>
<comment type="caution">
    <text evidence="1">The sequence shown here is derived from an EMBL/GenBank/DDBJ whole genome shotgun (WGS) entry which is preliminary data.</text>
</comment>
<protein>
    <submittedName>
        <fullName evidence="1">Uncharacterized protein</fullName>
    </submittedName>
</protein>
<accession>A0A420FG50</accession>
<reference evidence="1 2" key="1">
    <citation type="submission" date="2016-07" db="EMBL/GenBank/DDBJ databases">
        <title>Genome analysis of Sphingobacterium siyangense T12B17.</title>
        <authorList>
            <person name="Xu D."/>
            <person name="Su Y."/>
            <person name="Zheng S."/>
        </authorList>
    </citation>
    <scope>NUCLEOTIDE SEQUENCE [LARGE SCALE GENOMIC DNA]</scope>
    <source>
        <strain evidence="1 2">T12B17</strain>
    </source>
</reference>
<dbReference type="EMBL" id="MCAQ01000028">
    <property type="protein sequence ID" value="RKF31888.1"/>
    <property type="molecule type" value="Genomic_DNA"/>
</dbReference>
<name>A0A420FG50_9SPHI</name>
<dbReference type="Proteomes" id="UP000286402">
    <property type="component" value="Unassembled WGS sequence"/>
</dbReference>
<proteinExistence type="predicted"/>
<gene>
    <name evidence="1" type="ORF">BCY89_17215</name>
</gene>
<evidence type="ECO:0000313" key="2">
    <source>
        <dbReference type="Proteomes" id="UP000286402"/>
    </source>
</evidence>